<evidence type="ECO:0000259" key="14">
    <source>
        <dbReference type="PROSITE" id="PS51352"/>
    </source>
</evidence>
<dbReference type="RefSeq" id="WP_108740431.1">
    <property type="nucleotide sequence ID" value="NZ_CP020918.1"/>
</dbReference>
<keyword evidence="6" id="KW-0560">Oxidoreductase</keyword>
<dbReference type="PIRSF" id="PIRSF000239">
    <property type="entry name" value="AHPC"/>
    <property type="match status" value="1"/>
</dbReference>
<comment type="subunit">
    <text evidence="2">Monomer.</text>
</comment>
<evidence type="ECO:0000256" key="7">
    <source>
        <dbReference type="ARBA" id="ARBA00023157"/>
    </source>
</evidence>
<dbReference type="FunFam" id="3.40.30.10:FF:000007">
    <property type="entry name" value="Thioredoxin-dependent thiol peroxidase"/>
    <property type="match status" value="1"/>
</dbReference>
<dbReference type="GO" id="GO:0005737">
    <property type="term" value="C:cytoplasm"/>
    <property type="evidence" value="ECO:0007669"/>
    <property type="project" value="TreeGrafter"/>
</dbReference>
<proteinExistence type="inferred from homology"/>
<keyword evidence="7" id="KW-1015">Disulfide bond</keyword>
<dbReference type="InterPro" id="IPR000866">
    <property type="entry name" value="AhpC/TSA"/>
</dbReference>
<evidence type="ECO:0000256" key="13">
    <source>
        <dbReference type="PIRSR" id="PIRSR000239-1"/>
    </source>
</evidence>
<feature type="domain" description="Thioredoxin" evidence="14">
    <location>
        <begin position="3"/>
        <end position="152"/>
    </location>
</feature>
<dbReference type="PROSITE" id="PS51352">
    <property type="entry name" value="THIOREDOXIN_2"/>
    <property type="match status" value="1"/>
</dbReference>
<feature type="active site" description="Cysteine sulfenic acid (-SOH) intermediate; for peroxidase activity" evidence="13">
    <location>
        <position position="46"/>
    </location>
</feature>
<dbReference type="PANTHER" id="PTHR42801">
    <property type="entry name" value="THIOREDOXIN-DEPENDENT PEROXIDE REDUCTASE"/>
    <property type="match status" value="1"/>
</dbReference>
<dbReference type="PANTHER" id="PTHR42801:SF4">
    <property type="entry name" value="AHPC_TSA FAMILY PROTEIN"/>
    <property type="match status" value="1"/>
</dbReference>
<evidence type="ECO:0000256" key="10">
    <source>
        <dbReference type="ARBA" id="ARBA00038489"/>
    </source>
</evidence>
<dbReference type="OrthoDB" id="9812811at2"/>
<evidence type="ECO:0000313" key="15">
    <source>
        <dbReference type="EMBL" id="AWG21493.1"/>
    </source>
</evidence>
<dbReference type="GO" id="GO:0008379">
    <property type="term" value="F:thioredoxin peroxidase activity"/>
    <property type="evidence" value="ECO:0007669"/>
    <property type="project" value="TreeGrafter"/>
</dbReference>
<evidence type="ECO:0000256" key="8">
    <source>
        <dbReference type="ARBA" id="ARBA00023284"/>
    </source>
</evidence>
<dbReference type="InterPro" id="IPR013766">
    <property type="entry name" value="Thioredoxin_domain"/>
</dbReference>
<comment type="function">
    <text evidence="1">Thiol-specific peroxidase that catalyzes the reduction of hydrogen peroxide and organic hydroperoxides to water and alcohols, respectively. Plays a role in cell protection against oxidative stress by detoxifying peroxides and as sensor of hydrogen peroxide-mediated signaling events.</text>
</comment>
<reference evidence="15 16" key="1">
    <citation type="submission" date="2017-04" db="EMBL/GenBank/DDBJ databases">
        <title>Compelte genome sequence of WV33.</title>
        <authorList>
            <person name="Lee P.C."/>
        </authorList>
    </citation>
    <scope>NUCLEOTIDE SEQUENCE [LARGE SCALE GENOMIC DNA]</scope>
    <source>
        <strain evidence="15 16">WV33</strain>
    </source>
</reference>
<accession>A0A2S1LCK7</accession>
<comment type="catalytic activity">
    <reaction evidence="12">
        <text>a hydroperoxide + [thioredoxin]-dithiol = an alcohol + [thioredoxin]-disulfide + H2O</text>
        <dbReference type="Rhea" id="RHEA:62620"/>
        <dbReference type="Rhea" id="RHEA-COMP:10698"/>
        <dbReference type="Rhea" id="RHEA-COMP:10700"/>
        <dbReference type="ChEBI" id="CHEBI:15377"/>
        <dbReference type="ChEBI" id="CHEBI:29950"/>
        <dbReference type="ChEBI" id="CHEBI:30879"/>
        <dbReference type="ChEBI" id="CHEBI:35924"/>
        <dbReference type="ChEBI" id="CHEBI:50058"/>
        <dbReference type="EC" id="1.11.1.24"/>
    </reaction>
</comment>
<keyword evidence="8" id="KW-0676">Redox-active center</keyword>
<evidence type="ECO:0000256" key="6">
    <source>
        <dbReference type="ARBA" id="ARBA00023002"/>
    </source>
</evidence>
<dbReference type="GO" id="GO:0045454">
    <property type="term" value="P:cell redox homeostasis"/>
    <property type="evidence" value="ECO:0007669"/>
    <property type="project" value="TreeGrafter"/>
</dbReference>
<dbReference type="GO" id="GO:0034599">
    <property type="term" value="P:cellular response to oxidative stress"/>
    <property type="evidence" value="ECO:0007669"/>
    <property type="project" value="TreeGrafter"/>
</dbReference>
<dbReference type="AlphaFoldDB" id="A0A2S1LCK7"/>
<dbReference type="Gene3D" id="3.40.30.10">
    <property type="entry name" value="Glutaredoxin"/>
    <property type="match status" value="1"/>
</dbReference>
<evidence type="ECO:0000256" key="3">
    <source>
        <dbReference type="ARBA" id="ARBA00013017"/>
    </source>
</evidence>
<evidence type="ECO:0000256" key="1">
    <source>
        <dbReference type="ARBA" id="ARBA00003330"/>
    </source>
</evidence>
<dbReference type="KEGG" id="ffa:FFWV33_08070"/>
<comment type="similarity">
    <text evidence="10">Belongs to the peroxiredoxin family. BCP/PrxQ subfamily.</text>
</comment>
<evidence type="ECO:0000256" key="4">
    <source>
        <dbReference type="ARBA" id="ARBA00022559"/>
    </source>
</evidence>
<evidence type="ECO:0000256" key="11">
    <source>
        <dbReference type="ARBA" id="ARBA00042639"/>
    </source>
</evidence>
<keyword evidence="5" id="KW-0049">Antioxidant</keyword>
<gene>
    <name evidence="15" type="ORF">FFWV33_08070</name>
</gene>
<dbReference type="Pfam" id="PF00578">
    <property type="entry name" value="AhpC-TSA"/>
    <property type="match status" value="1"/>
</dbReference>
<dbReference type="EC" id="1.11.1.24" evidence="3"/>
<evidence type="ECO:0000313" key="16">
    <source>
        <dbReference type="Proteomes" id="UP000244527"/>
    </source>
</evidence>
<evidence type="ECO:0000256" key="9">
    <source>
        <dbReference type="ARBA" id="ARBA00032824"/>
    </source>
</evidence>
<evidence type="ECO:0000256" key="2">
    <source>
        <dbReference type="ARBA" id="ARBA00011245"/>
    </source>
</evidence>
<dbReference type="EMBL" id="CP020918">
    <property type="protein sequence ID" value="AWG21493.1"/>
    <property type="molecule type" value="Genomic_DNA"/>
</dbReference>
<evidence type="ECO:0000256" key="5">
    <source>
        <dbReference type="ARBA" id="ARBA00022862"/>
    </source>
</evidence>
<dbReference type="InterPro" id="IPR050924">
    <property type="entry name" value="Peroxiredoxin_BCP/PrxQ"/>
</dbReference>
<name>A0A2S1LCK7_9FLAO</name>
<dbReference type="InterPro" id="IPR036249">
    <property type="entry name" value="Thioredoxin-like_sf"/>
</dbReference>
<dbReference type="CDD" id="cd03017">
    <property type="entry name" value="PRX_BCP"/>
    <property type="match status" value="1"/>
</dbReference>
<protein>
    <recommendedName>
        <fullName evidence="3">thioredoxin-dependent peroxiredoxin</fullName>
        <ecNumber evidence="3">1.11.1.24</ecNumber>
    </recommendedName>
    <alternativeName>
        <fullName evidence="9">Thioredoxin peroxidase</fullName>
    </alternativeName>
    <alternativeName>
        <fullName evidence="11">Thioredoxin-dependent peroxiredoxin Bcp</fullName>
    </alternativeName>
</protein>
<organism evidence="15 16">
    <name type="scientific">Flavobacterium faecale</name>
    <dbReference type="NCBI Taxonomy" id="1355330"/>
    <lineage>
        <taxon>Bacteria</taxon>
        <taxon>Pseudomonadati</taxon>
        <taxon>Bacteroidota</taxon>
        <taxon>Flavobacteriia</taxon>
        <taxon>Flavobacteriales</taxon>
        <taxon>Flavobacteriaceae</taxon>
        <taxon>Flavobacterium</taxon>
    </lineage>
</organism>
<evidence type="ECO:0000256" key="12">
    <source>
        <dbReference type="ARBA" id="ARBA00049091"/>
    </source>
</evidence>
<sequence length="153" mass="17155">MILKVGDKVPAFKAKDANGKVFNSEDKIGKGWVIIYFYPKDNTAICTAQACSFRDAYQDFQDLNAEIIGISSDSVLSHQEFSNTYKLPFILLSDQDNKIKEQFGVSSQFFGLLSNRITFVVDQNGQVQVVYNSVFAKGHINKALQTIKELNSK</sequence>
<dbReference type="Proteomes" id="UP000244527">
    <property type="component" value="Chromosome"/>
</dbReference>
<dbReference type="SUPFAM" id="SSF52833">
    <property type="entry name" value="Thioredoxin-like"/>
    <property type="match status" value="1"/>
</dbReference>
<keyword evidence="16" id="KW-1185">Reference proteome</keyword>
<keyword evidence="4" id="KW-0575">Peroxidase</keyword>
<dbReference type="InterPro" id="IPR024706">
    <property type="entry name" value="Peroxiredoxin_AhpC-typ"/>
</dbReference>